<dbReference type="Proteomes" id="UP000281406">
    <property type="component" value="Unassembled WGS sequence"/>
</dbReference>
<protein>
    <submittedName>
        <fullName evidence="1">Uncharacterized protein</fullName>
    </submittedName>
</protein>
<dbReference type="EMBL" id="RJVU01018281">
    <property type="protein sequence ID" value="ROL51663.1"/>
    <property type="molecule type" value="Genomic_DNA"/>
</dbReference>
<sequence>MGIQDFSIHDGNKGPNRLKRCSVEIALKELLAPAAVISPVCFSTAERAFSLLKEQTQQVKAHSIRSVASFWALAHGASLTDRCHPARSFTNNTFARFYNLRVEPVSSHILAPSGQ</sequence>
<dbReference type="AlphaFoldDB" id="A0A3N0Z0C5"/>
<comment type="caution">
    <text evidence="1">The sequence shown here is derived from an EMBL/GenBank/DDBJ whole genome shotgun (WGS) entry which is preliminary data.</text>
</comment>
<keyword evidence="2" id="KW-1185">Reference proteome</keyword>
<evidence type="ECO:0000313" key="2">
    <source>
        <dbReference type="Proteomes" id="UP000281406"/>
    </source>
</evidence>
<evidence type="ECO:0000313" key="1">
    <source>
        <dbReference type="EMBL" id="ROL51663.1"/>
    </source>
</evidence>
<gene>
    <name evidence="1" type="ORF">DPX16_19182</name>
</gene>
<name>A0A3N0Z0C5_ANAGA</name>
<accession>A0A3N0Z0C5</accession>
<organism evidence="1 2">
    <name type="scientific">Anabarilius grahami</name>
    <name type="common">Kanglang fish</name>
    <name type="synonym">Barilius grahami</name>
    <dbReference type="NCBI Taxonomy" id="495550"/>
    <lineage>
        <taxon>Eukaryota</taxon>
        <taxon>Metazoa</taxon>
        <taxon>Chordata</taxon>
        <taxon>Craniata</taxon>
        <taxon>Vertebrata</taxon>
        <taxon>Euteleostomi</taxon>
        <taxon>Actinopterygii</taxon>
        <taxon>Neopterygii</taxon>
        <taxon>Teleostei</taxon>
        <taxon>Ostariophysi</taxon>
        <taxon>Cypriniformes</taxon>
        <taxon>Xenocyprididae</taxon>
        <taxon>Xenocypridinae</taxon>
        <taxon>Xenocypridinae incertae sedis</taxon>
        <taxon>Anabarilius</taxon>
    </lineage>
</organism>
<proteinExistence type="predicted"/>
<reference evidence="1 2" key="1">
    <citation type="submission" date="2018-10" db="EMBL/GenBank/DDBJ databases">
        <title>Genome assembly for a Yunnan-Guizhou Plateau 3E fish, Anabarilius grahami (Regan), and its evolutionary and genetic applications.</title>
        <authorList>
            <person name="Jiang W."/>
        </authorList>
    </citation>
    <scope>NUCLEOTIDE SEQUENCE [LARGE SCALE GENOMIC DNA]</scope>
    <source>
        <strain evidence="1">AG-KIZ</strain>
        <tissue evidence="1">Muscle</tissue>
    </source>
</reference>